<dbReference type="HOGENOM" id="CLU_2472650_0_0_1"/>
<dbReference type="EnsemblPlants" id="OB02G26590.1">
    <property type="protein sequence ID" value="OB02G26590.1"/>
    <property type="gene ID" value="OB02G26590"/>
</dbReference>
<evidence type="ECO:0000313" key="2">
    <source>
        <dbReference type="EnsemblPlants" id="OB02G26590.1"/>
    </source>
</evidence>
<name>J3LDE2_ORYBR</name>
<organism evidence="2">
    <name type="scientific">Oryza brachyantha</name>
    <name type="common">malo sina</name>
    <dbReference type="NCBI Taxonomy" id="4533"/>
    <lineage>
        <taxon>Eukaryota</taxon>
        <taxon>Viridiplantae</taxon>
        <taxon>Streptophyta</taxon>
        <taxon>Embryophyta</taxon>
        <taxon>Tracheophyta</taxon>
        <taxon>Spermatophyta</taxon>
        <taxon>Magnoliopsida</taxon>
        <taxon>Liliopsida</taxon>
        <taxon>Poales</taxon>
        <taxon>Poaceae</taxon>
        <taxon>BOP clade</taxon>
        <taxon>Oryzoideae</taxon>
        <taxon>Oryzeae</taxon>
        <taxon>Oryzinae</taxon>
        <taxon>Oryza</taxon>
    </lineage>
</organism>
<evidence type="ECO:0000313" key="3">
    <source>
        <dbReference type="Proteomes" id="UP000006038"/>
    </source>
</evidence>
<dbReference type="AlphaFoldDB" id="J3LDE2"/>
<keyword evidence="3" id="KW-1185">Reference proteome</keyword>
<evidence type="ECO:0000256" key="1">
    <source>
        <dbReference type="SAM" id="MobiDB-lite"/>
    </source>
</evidence>
<accession>J3LDE2</accession>
<reference evidence="2" key="1">
    <citation type="submission" date="2013-04" db="UniProtKB">
        <authorList>
            <consortium name="EnsemblPlants"/>
        </authorList>
    </citation>
    <scope>IDENTIFICATION</scope>
</reference>
<feature type="region of interest" description="Disordered" evidence="1">
    <location>
        <begin position="1"/>
        <end position="31"/>
    </location>
</feature>
<proteinExistence type="predicted"/>
<protein>
    <submittedName>
        <fullName evidence="2">Uncharacterized protein</fullName>
    </submittedName>
</protein>
<sequence length="88" mass="10158">MHRRNQLSASNNQEGGSGSGSTEEEAERTIHGGERIWSYALIKKPLDETRRRRKKRRKDAVGLSCALYNYWQTRGGPRVRRRGARDKC</sequence>
<dbReference type="Gramene" id="OB02G26590.1">
    <property type="protein sequence ID" value="OB02G26590.1"/>
    <property type="gene ID" value="OB02G26590"/>
</dbReference>
<dbReference type="Proteomes" id="UP000006038">
    <property type="component" value="Unassembled WGS sequence"/>
</dbReference>